<keyword evidence="3" id="KW-1133">Transmembrane helix</keyword>
<comment type="caution">
    <text evidence="4">The sequence shown here is derived from an EMBL/GenBank/DDBJ whole genome shotgun (WGS) entry which is preliminary data.</text>
</comment>
<evidence type="ECO:0000313" key="5">
    <source>
        <dbReference type="Proteomes" id="UP000550729"/>
    </source>
</evidence>
<evidence type="ECO:0000256" key="3">
    <source>
        <dbReference type="SAM" id="Phobius"/>
    </source>
</evidence>
<name>A0A848KV99_9ACTN</name>
<dbReference type="RefSeq" id="WP_170194695.1">
    <property type="nucleotide sequence ID" value="NZ_JABBNB010000012.1"/>
</dbReference>
<dbReference type="PANTHER" id="PTHR37042">
    <property type="entry name" value="OUTER MEMBRANE PROTEIN RV1973"/>
    <property type="match status" value="1"/>
</dbReference>
<evidence type="ECO:0000256" key="1">
    <source>
        <dbReference type="ARBA" id="ARBA00004370"/>
    </source>
</evidence>
<accession>A0A848KV99</accession>
<dbReference type="Proteomes" id="UP000550729">
    <property type="component" value="Unassembled WGS sequence"/>
</dbReference>
<proteinExistence type="predicted"/>
<gene>
    <name evidence="4" type="ORF">HH308_13305</name>
</gene>
<keyword evidence="3" id="KW-0812">Transmembrane</keyword>
<sequence>MTDDRALLSAYRSARADQTRAERALVDAQVRAGHRPAPRRWPLWAVVPVAVVALVFANVGTVSWVRSDDGYTDADYIAAATARVEQLLSPDYRQPAQVKRILASATGAFYDEFAQSADAYSTFVSKAGTVSTGRVLGAGVSRRLGDDAEVLVAATVDLTAQADVPASSREFRLRTVLTPESGMLKLSMVQYLP</sequence>
<evidence type="ECO:0000256" key="2">
    <source>
        <dbReference type="ARBA" id="ARBA00023136"/>
    </source>
</evidence>
<protein>
    <recommendedName>
        <fullName evidence="6">Mce-associated membrane protein</fullName>
    </recommendedName>
</protein>
<dbReference type="GO" id="GO:0016020">
    <property type="term" value="C:membrane"/>
    <property type="evidence" value="ECO:0007669"/>
    <property type="project" value="UniProtKB-SubCell"/>
</dbReference>
<keyword evidence="5" id="KW-1185">Reference proteome</keyword>
<evidence type="ECO:0008006" key="6">
    <source>
        <dbReference type="Google" id="ProtNLM"/>
    </source>
</evidence>
<dbReference type="AlphaFoldDB" id="A0A848KV99"/>
<comment type="subcellular location">
    <subcellularLocation>
        <location evidence="1">Membrane</location>
    </subcellularLocation>
</comment>
<keyword evidence="2 3" id="KW-0472">Membrane</keyword>
<evidence type="ECO:0000313" key="4">
    <source>
        <dbReference type="EMBL" id="NMO02189.1"/>
    </source>
</evidence>
<dbReference type="EMBL" id="JABBNB010000012">
    <property type="protein sequence ID" value="NMO02189.1"/>
    <property type="molecule type" value="Genomic_DNA"/>
</dbReference>
<dbReference type="PANTHER" id="PTHR37042:SF4">
    <property type="entry name" value="OUTER MEMBRANE PROTEIN RV1973"/>
    <property type="match status" value="1"/>
</dbReference>
<reference evidence="4 5" key="1">
    <citation type="submission" date="2020-04" db="EMBL/GenBank/DDBJ databases">
        <title>Gordonia sp. nov. TBRC 11910.</title>
        <authorList>
            <person name="Suriyachadkun C."/>
        </authorList>
    </citation>
    <scope>NUCLEOTIDE SEQUENCE [LARGE SCALE GENOMIC DNA]</scope>
    <source>
        <strain evidence="4 5">TBRC 11910</strain>
    </source>
</reference>
<organism evidence="4 5">
    <name type="scientific">Gordonia asplenii</name>
    <dbReference type="NCBI Taxonomy" id="2725283"/>
    <lineage>
        <taxon>Bacteria</taxon>
        <taxon>Bacillati</taxon>
        <taxon>Actinomycetota</taxon>
        <taxon>Actinomycetes</taxon>
        <taxon>Mycobacteriales</taxon>
        <taxon>Gordoniaceae</taxon>
        <taxon>Gordonia</taxon>
    </lineage>
</organism>
<feature type="transmembrane region" description="Helical" evidence="3">
    <location>
        <begin position="41"/>
        <end position="65"/>
    </location>
</feature>